<dbReference type="Pfam" id="PF05685">
    <property type="entry name" value="Uma2"/>
    <property type="match status" value="1"/>
</dbReference>
<keyword evidence="3" id="KW-1185">Reference proteome</keyword>
<dbReference type="PANTHER" id="PTHR35400:SF1">
    <property type="entry name" value="SLR1083 PROTEIN"/>
    <property type="match status" value="1"/>
</dbReference>
<protein>
    <submittedName>
        <fullName evidence="2">Uma2 family endonuclease</fullName>
    </submittedName>
</protein>
<dbReference type="GO" id="GO:0004519">
    <property type="term" value="F:endonuclease activity"/>
    <property type="evidence" value="ECO:0007669"/>
    <property type="project" value="UniProtKB-KW"/>
</dbReference>
<proteinExistence type="predicted"/>
<dbReference type="Proteomes" id="UP000226442">
    <property type="component" value="Unassembled WGS sequence"/>
</dbReference>
<feature type="domain" description="Putative restriction endonuclease" evidence="1">
    <location>
        <begin position="50"/>
        <end position="196"/>
    </location>
</feature>
<evidence type="ECO:0000313" key="2">
    <source>
        <dbReference type="EMBL" id="PHX56784.1"/>
    </source>
</evidence>
<dbReference type="SUPFAM" id="SSF52980">
    <property type="entry name" value="Restriction endonuclease-like"/>
    <property type="match status" value="1"/>
</dbReference>
<dbReference type="Gene3D" id="3.90.1570.10">
    <property type="entry name" value="tt1808, chain A"/>
    <property type="match status" value="1"/>
</dbReference>
<evidence type="ECO:0000313" key="3">
    <source>
        <dbReference type="Proteomes" id="UP000226442"/>
    </source>
</evidence>
<dbReference type="OrthoDB" id="459822at2"/>
<dbReference type="EMBL" id="NXIB02000012">
    <property type="protein sequence ID" value="PHX56784.1"/>
    <property type="molecule type" value="Genomic_DNA"/>
</dbReference>
<keyword evidence="2" id="KW-0255">Endonuclease</keyword>
<dbReference type="CDD" id="cd06260">
    <property type="entry name" value="DUF820-like"/>
    <property type="match status" value="1"/>
</dbReference>
<dbReference type="PANTHER" id="PTHR35400">
    <property type="entry name" value="SLR1083 PROTEIN"/>
    <property type="match status" value="1"/>
</dbReference>
<reference evidence="2" key="1">
    <citation type="submission" date="2017-10" db="EMBL/GenBank/DDBJ databases">
        <title>Draft genome sequence of the planktic cyanobacteria Tychonema bourrellyi isolated from alpine lentic freshwater.</title>
        <authorList>
            <person name="Tett A."/>
            <person name="Armanini F."/>
            <person name="Asnicar F."/>
            <person name="Boscaini A."/>
            <person name="Pasolli E."/>
            <person name="Zolfo M."/>
            <person name="Donati C."/>
            <person name="Salmaso N."/>
            <person name="Segata N."/>
        </authorList>
    </citation>
    <scope>NUCLEOTIDE SEQUENCE</scope>
    <source>
        <strain evidence="2">FEM_GT703</strain>
    </source>
</reference>
<dbReference type="InterPro" id="IPR012296">
    <property type="entry name" value="Nuclease_put_TT1808"/>
</dbReference>
<dbReference type="RefSeq" id="WP_096832165.1">
    <property type="nucleotide sequence ID" value="NZ_NXIB02000012.1"/>
</dbReference>
<dbReference type="InterPro" id="IPR011335">
    <property type="entry name" value="Restrct_endonuc-II-like"/>
</dbReference>
<accession>A0A2G4F4S5</accession>
<dbReference type="AlphaFoldDB" id="A0A2G4F4S5"/>
<keyword evidence="2" id="KW-0540">Nuclease</keyword>
<sequence>MTASIATIIETNITATSSQWTTATWEDYLAVRDDRKNDNIGLFFNCDRLLVIDMGKEGINHASINNLFTMLFYIWFSQAPGLIYSSLGGCLLEKPKKQAASPDLMIYIGSDYPTWQAGERRYINLKQWRVPNLVGEIADTTLTIDLDEKKYLYADLGIPEYWVIDVKGLRVFAFQLQSNGKYQECETSTALSGLPISLLNQTLERLNAETNGSAAMWFAQQIASLKTE</sequence>
<gene>
    <name evidence="2" type="ORF">CP500_003370</name>
</gene>
<comment type="caution">
    <text evidence="2">The sequence shown here is derived from an EMBL/GenBank/DDBJ whole genome shotgun (WGS) entry which is preliminary data.</text>
</comment>
<name>A0A2G4F4S5_9CYAN</name>
<keyword evidence="2" id="KW-0378">Hydrolase</keyword>
<organism evidence="2 3">
    <name type="scientific">Tychonema bourrellyi FEM_GT703</name>
    <dbReference type="NCBI Taxonomy" id="2040638"/>
    <lineage>
        <taxon>Bacteria</taxon>
        <taxon>Bacillati</taxon>
        <taxon>Cyanobacteriota</taxon>
        <taxon>Cyanophyceae</taxon>
        <taxon>Oscillatoriophycideae</taxon>
        <taxon>Oscillatoriales</taxon>
        <taxon>Microcoleaceae</taxon>
        <taxon>Tychonema</taxon>
    </lineage>
</organism>
<dbReference type="InterPro" id="IPR008538">
    <property type="entry name" value="Uma2"/>
</dbReference>
<evidence type="ECO:0000259" key="1">
    <source>
        <dbReference type="Pfam" id="PF05685"/>
    </source>
</evidence>